<dbReference type="Proteomes" id="UP000298646">
    <property type="component" value="Plasmid pAtCFBP6624"/>
</dbReference>
<feature type="region of interest" description="Disordered" evidence="1">
    <location>
        <begin position="50"/>
        <end position="81"/>
    </location>
</feature>
<evidence type="ECO:0008006" key="4">
    <source>
        <dbReference type="Google" id="ProtNLM"/>
    </source>
</evidence>
<dbReference type="EMBL" id="CP039909">
    <property type="protein sequence ID" value="QCM03460.1"/>
    <property type="molecule type" value="Genomic_DNA"/>
</dbReference>
<proteinExistence type="predicted"/>
<evidence type="ECO:0000256" key="1">
    <source>
        <dbReference type="SAM" id="MobiDB-lite"/>
    </source>
</evidence>
<dbReference type="RefSeq" id="WP_137088068.1">
    <property type="nucleotide sequence ID" value="NZ_CP039909.1"/>
</dbReference>
<feature type="compositionally biased region" description="Basic and acidic residues" evidence="1">
    <location>
        <begin position="50"/>
        <end position="59"/>
    </location>
</feature>
<dbReference type="AlphaFoldDB" id="A0AAE6BRQ1"/>
<protein>
    <recommendedName>
        <fullName evidence="4">Plasmid encoded RepA protein</fullName>
    </recommendedName>
</protein>
<geneLocation type="plasmid" evidence="3">
    <name>patcfbp6624</name>
</geneLocation>
<reference evidence="2 3" key="1">
    <citation type="submission" date="2019-04" db="EMBL/GenBank/DDBJ databases">
        <title>Complete genome sequence of Agrobacterium tumefaciens CFBP6624.</title>
        <authorList>
            <person name="Haryono M."/>
            <person name="Lin Y.-C."/>
            <person name="Lai E.-M."/>
            <person name="Kuo C.-H."/>
        </authorList>
    </citation>
    <scope>NUCLEOTIDE SEQUENCE [LARGE SCALE GENOMIC DNA]</scope>
    <source>
        <strain evidence="2 3">CFBP6624</strain>
        <plasmid evidence="3">patcfbp6624</plasmid>
    </source>
</reference>
<gene>
    <name evidence="2" type="ORF">CFBP6624_24855</name>
</gene>
<accession>A0AAE6BRQ1</accession>
<dbReference type="InterPro" id="IPR006881">
    <property type="entry name" value="RepA_C"/>
</dbReference>
<dbReference type="Pfam" id="PF04796">
    <property type="entry name" value="RepA_C"/>
    <property type="match status" value="1"/>
</dbReference>
<evidence type="ECO:0000313" key="2">
    <source>
        <dbReference type="EMBL" id="QCM03460.1"/>
    </source>
</evidence>
<organism evidence="2 3">
    <name type="scientific">Agrobacterium tumefaciens</name>
    <dbReference type="NCBI Taxonomy" id="358"/>
    <lineage>
        <taxon>Bacteria</taxon>
        <taxon>Pseudomonadati</taxon>
        <taxon>Pseudomonadota</taxon>
        <taxon>Alphaproteobacteria</taxon>
        <taxon>Hyphomicrobiales</taxon>
        <taxon>Rhizobiaceae</taxon>
        <taxon>Rhizobium/Agrobacterium group</taxon>
        <taxon>Agrobacterium</taxon>
        <taxon>Agrobacterium tumefaciens complex</taxon>
    </lineage>
</organism>
<sequence>MSEQPAPDMSMIRDADLKKKLAYHKGRPNITPGLLQLEIRELISEQEARDARTQARADEIAAMSPGARRRAKSKDALEMGGDRQDLRHIHSVLALCGLPYSRQPIEEREYRSKQGNMRLIVNAGELLSPEGEFVKQPLPYGSRARLLLLHLCSEAIRQQSPTINIDDSLTAFIKKMGFEANGGPRGNLTAFKQQVNALAACKMTIGTFDEKGGRAKTVNTAPFASLDVWFPTNPDQQMLWPSTITFSREFYDTLAKHALPVNVHAIRAFSDSPRKIDIYYWLSHRSYSLSEPIAISWESLKEQFGEGHFVTSGKTGGYTRDRDFRAKFKEELAHICEVFPKLPVSVTETGIRLKPADSDVLSIPAKRSTKKA</sequence>
<evidence type="ECO:0000313" key="3">
    <source>
        <dbReference type="Proteomes" id="UP000298646"/>
    </source>
</evidence>
<name>A0AAE6BRQ1_AGRTU</name>
<keyword evidence="2" id="KW-0614">Plasmid</keyword>